<comment type="caution">
    <text evidence="3">The sequence shown here is derived from an EMBL/GenBank/DDBJ whole genome shotgun (WGS) entry which is preliminary data.</text>
</comment>
<dbReference type="Proteomes" id="UP000277212">
    <property type="component" value="Unassembled WGS sequence"/>
</dbReference>
<accession>A0A3M2SKI2</accession>
<keyword evidence="2" id="KW-1133">Transmembrane helix</keyword>
<proteinExistence type="predicted"/>
<evidence type="ECO:0000256" key="2">
    <source>
        <dbReference type="SAM" id="Phobius"/>
    </source>
</evidence>
<dbReference type="EMBL" id="NKUJ01000024">
    <property type="protein sequence ID" value="RMJ18044.1"/>
    <property type="molecule type" value="Genomic_DNA"/>
</dbReference>
<feature type="region of interest" description="Disordered" evidence="1">
    <location>
        <begin position="1"/>
        <end position="60"/>
    </location>
</feature>
<feature type="transmembrane region" description="Helical" evidence="2">
    <location>
        <begin position="133"/>
        <end position="161"/>
    </location>
</feature>
<reference evidence="3 4" key="1">
    <citation type="submission" date="2017-06" db="EMBL/GenBank/DDBJ databases">
        <title>Comparative genomic analysis of Ambrosia Fusariam Clade fungi.</title>
        <authorList>
            <person name="Stajich J.E."/>
            <person name="Carrillo J."/>
            <person name="Kijimoto T."/>
            <person name="Eskalen A."/>
            <person name="O'Donnell K."/>
            <person name="Kasson M."/>
        </authorList>
    </citation>
    <scope>NUCLEOTIDE SEQUENCE [LARGE SCALE GENOMIC DNA]</scope>
    <source>
        <strain evidence="3">UCR3666</strain>
    </source>
</reference>
<dbReference type="OrthoDB" id="5428040at2759"/>
<keyword evidence="2" id="KW-0812">Transmembrane</keyword>
<keyword evidence="2" id="KW-0472">Membrane</keyword>
<evidence type="ECO:0000313" key="4">
    <source>
        <dbReference type="Proteomes" id="UP000277212"/>
    </source>
</evidence>
<organism evidence="3 4">
    <name type="scientific">Fusarium kuroshium</name>
    <dbReference type="NCBI Taxonomy" id="2010991"/>
    <lineage>
        <taxon>Eukaryota</taxon>
        <taxon>Fungi</taxon>
        <taxon>Dikarya</taxon>
        <taxon>Ascomycota</taxon>
        <taxon>Pezizomycotina</taxon>
        <taxon>Sordariomycetes</taxon>
        <taxon>Hypocreomycetidae</taxon>
        <taxon>Hypocreales</taxon>
        <taxon>Nectriaceae</taxon>
        <taxon>Fusarium</taxon>
        <taxon>Fusarium solani species complex</taxon>
    </lineage>
</organism>
<feature type="transmembrane region" description="Helical" evidence="2">
    <location>
        <begin position="647"/>
        <end position="673"/>
    </location>
</feature>
<gene>
    <name evidence="3" type="ORF">CDV36_002305</name>
</gene>
<feature type="transmembrane region" description="Helical" evidence="2">
    <location>
        <begin position="205"/>
        <end position="229"/>
    </location>
</feature>
<dbReference type="AlphaFoldDB" id="A0A3M2SKI2"/>
<name>A0A3M2SKI2_9HYPO</name>
<evidence type="ECO:0000313" key="3">
    <source>
        <dbReference type="EMBL" id="RMJ18044.1"/>
    </source>
</evidence>
<evidence type="ECO:0000256" key="1">
    <source>
        <dbReference type="SAM" id="MobiDB-lite"/>
    </source>
</evidence>
<keyword evidence="4" id="KW-1185">Reference proteome</keyword>
<feature type="transmembrane region" description="Helical" evidence="2">
    <location>
        <begin position="79"/>
        <end position="105"/>
    </location>
</feature>
<sequence length="742" mass="82868">MASYEAIRNMPVSPIQSPRPDQGSLNPSLDAPSRYEALPSDDTEANHSSEPAVGPLPPSISIPISPKTRTRSQHLYDRLGYSGLLVLVLGSAVIFISSAILVFLWTGADDARNRRRQPKFWNDLVFRDWSTRVVTICSAVIRISLAFQIGFITAAMSAVMLETSRCRFRDLATLSIQRASSTNASPSNVLPAAFRQCITTGLSGFCYVLIVSISFAIALMSTFTSTILLSDFGTSRAAAPSTTNIIPLGINSTLYDSFDDFEIGISSYFKSRPSAHWRFAEAKRSQASSRELGDTGDVYRALLPFSSPDARASLEYYSGPGLINNHRTVCVGPKIGKIKLNRTKYYQELFLEGTLSAERDKLINLSDPHGDPVEMGCRLEGIWNDDKHWPLSTCELNTGELTHDHFEDLYPDDYLKDSKDEISGQRYYFYPIMLINASASLKTIPSGSLRNLSSTTDRLWTRVYVNKTQVLNATVCFVNTRPLPMFHITMSGRPVSSEPMVDWRRLSSRKNSTGHLQQIGIGLSPDDFERRGILDLQIQPGVDHNDIEAFEQHERLLHSALSEVNPSKSWNLVTNVTYSGFFPWTSHPENSALVQEVLRVTQDPAQAIQALAFRFSQMLYYAHQPRFNIRRPVTTIGASEMLIPTQWTGLSVVLATLSVHFIVLNIATILFVLCTKASLLGNAWQVISQMISPETKEVMDTPSVDTMRDKDVEEWAKTTGRDSQVYHLSRSDGRGRTEVHLR</sequence>
<protein>
    <submittedName>
        <fullName evidence="3">Uncharacterized protein</fullName>
    </submittedName>
</protein>